<name>A0A6A3M3V7_9STRA</name>
<organism evidence="2 3">
    <name type="scientific">Phytophthora rubi</name>
    <dbReference type="NCBI Taxonomy" id="129364"/>
    <lineage>
        <taxon>Eukaryota</taxon>
        <taxon>Sar</taxon>
        <taxon>Stramenopiles</taxon>
        <taxon>Oomycota</taxon>
        <taxon>Peronosporomycetes</taxon>
        <taxon>Peronosporales</taxon>
        <taxon>Peronosporaceae</taxon>
        <taxon>Phytophthora</taxon>
    </lineage>
</organism>
<comment type="caution">
    <text evidence="2">The sequence shown here is derived from an EMBL/GenBank/DDBJ whole genome shotgun (WGS) entry which is preliminary data.</text>
</comment>
<evidence type="ECO:0000256" key="1">
    <source>
        <dbReference type="SAM" id="Coils"/>
    </source>
</evidence>
<dbReference type="Proteomes" id="UP000429607">
    <property type="component" value="Unassembled WGS sequence"/>
</dbReference>
<feature type="coiled-coil region" evidence="1">
    <location>
        <begin position="3"/>
        <end position="112"/>
    </location>
</feature>
<protein>
    <submittedName>
        <fullName evidence="2">Uncharacterized protein</fullName>
    </submittedName>
</protein>
<proteinExistence type="predicted"/>
<accession>A0A6A3M3V7</accession>
<reference evidence="2 3" key="1">
    <citation type="submission" date="2018-09" db="EMBL/GenBank/DDBJ databases">
        <title>Genomic investigation of the strawberry pathogen Phytophthora fragariae indicates pathogenicity is determined by transcriptional variation in three key races.</title>
        <authorList>
            <person name="Adams T.M."/>
            <person name="Armitage A.D."/>
            <person name="Sobczyk M.K."/>
            <person name="Bates H.J."/>
            <person name="Dunwell J.M."/>
            <person name="Nellist C.F."/>
            <person name="Harrison R.J."/>
        </authorList>
    </citation>
    <scope>NUCLEOTIDE SEQUENCE [LARGE SCALE GENOMIC DNA]</scope>
    <source>
        <strain evidence="2 3">SCRP249</strain>
    </source>
</reference>
<evidence type="ECO:0000313" key="2">
    <source>
        <dbReference type="EMBL" id="KAE9022984.1"/>
    </source>
</evidence>
<dbReference type="EMBL" id="QXFV01000870">
    <property type="protein sequence ID" value="KAE9022984.1"/>
    <property type="molecule type" value="Genomic_DNA"/>
</dbReference>
<keyword evidence="1" id="KW-0175">Coiled coil</keyword>
<evidence type="ECO:0000313" key="3">
    <source>
        <dbReference type="Proteomes" id="UP000429607"/>
    </source>
</evidence>
<sequence length="214" mass="23727">MSVEELQRDRDRLKHALREAEQKVEQAYEAAEVKMSKCIEALQATITRTEGQEKLVVQLLQEAKKKAEASERSARDHAKSLQLHLDTMTKRALAAEEKLARSEKETARLTSKLDQVSGKSGPNAVSEVKLGVYMAVEISVQGVRLVLERQGDKTKVRLLEGTPGGTLKKMRENQAQELAPFLPGANPDQLRDEVQNNGEILIQVGGAGTLRMLF</sequence>
<gene>
    <name evidence="2" type="ORF">PR001_g13024</name>
</gene>
<dbReference type="AlphaFoldDB" id="A0A6A3M3V7"/>